<evidence type="ECO:0000256" key="1">
    <source>
        <dbReference type="ARBA" id="ARBA00005196"/>
    </source>
</evidence>
<evidence type="ECO:0000256" key="10">
    <source>
        <dbReference type="PROSITE-ProRule" id="PRU10125"/>
    </source>
</evidence>
<dbReference type="Gene3D" id="3.10.310.10">
    <property type="entry name" value="Diaminopimelate Epimerase, Chain A, domain 1"/>
    <property type="match status" value="2"/>
</dbReference>
<dbReference type="InterPro" id="IPR001653">
    <property type="entry name" value="DAP_epimerase_DapF"/>
</dbReference>
<dbReference type="PANTHER" id="PTHR31689:SF0">
    <property type="entry name" value="DIAMINOPIMELATE EPIMERASE"/>
    <property type="match status" value="1"/>
</dbReference>
<feature type="binding site" evidence="9">
    <location>
        <begin position="214"/>
        <end position="215"/>
    </location>
    <ligand>
        <name>substrate</name>
    </ligand>
</feature>
<dbReference type="PROSITE" id="PS01326">
    <property type="entry name" value="DAP_EPIMERASE"/>
    <property type="match status" value="1"/>
</dbReference>
<dbReference type="EC" id="5.1.1.7" evidence="3 9"/>
<feature type="site" description="Could be important to modulate the pK values of the two catalytic cysteine residues" evidence="9">
    <location>
        <position position="165"/>
    </location>
</feature>
<comment type="catalytic activity">
    <reaction evidence="8 9">
        <text>(2S,6S)-2,6-diaminopimelate = meso-2,6-diaminopimelate</text>
        <dbReference type="Rhea" id="RHEA:15393"/>
        <dbReference type="ChEBI" id="CHEBI:57609"/>
        <dbReference type="ChEBI" id="CHEBI:57791"/>
        <dbReference type="EC" id="5.1.1.7"/>
    </reaction>
</comment>
<feature type="binding site" evidence="9">
    <location>
        <begin position="224"/>
        <end position="225"/>
    </location>
    <ligand>
        <name>substrate</name>
    </ligand>
</feature>
<dbReference type="FunFam" id="3.10.310.10:FF:000001">
    <property type="entry name" value="Diaminopimelate epimerase"/>
    <property type="match status" value="1"/>
</dbReference>
<keyword evidence="6 9" id="KW-0457">Lysine biosynthesis</keyword>
<feature type="binding site" evidence="9">
    <location>
        <position position="196"/>
    </location>
    <ligand>
        <name>substrate</name>
    </ligand>
</feature>
<keyword evidence="4 9" id="KW-0963">Cytoplasm</keyword>
<dbReference type="KEGG" id="mbat:BN1208_0107"/>
<evidence type="ECO:0000256" key="3">
    <source>
        <dbReference type="ARBA" id="ARBA00013080"/>
    </source>
</evidence>
<protein>
    <recommendedName>
        <fullName evidence="3 9">Diaminopimelate epimerase</fullName>
        <shortName evidence="9">DAP epimerase</shortName>
        <ecNumber evidence="3 9">5.1.1.7</ecNumber>
    </recommendedName>
    <alternativeName>
        <fullName evidence="9">PLP-independent amino acid racemase</fullName>
    </alternativeName>
</protein>
<evidence type="ECO:0000256" key="7">
    <source>
        <dbReference type="ARBA" id="ARBA00023235"/>
    </source>
</evidence>
<dbReference type="GO" id="GO:0005829">
    <property type="term" value="C:cytosol"/>
    <property type="evidence" value="ECO:0007669"/>
    <property type="project" value="TreeGrafter"/>
</dbReference>
<reference evidence="12" key="1">
    <citation type="submission" date="2014-12" db="EMBL/GenBank/DDBJ databases">
        <authorList>
            <person name="Salcher M.M."/>
        </authorList>
    </citation>
    <scope>NUCLEOTIDE SEQUENCE [LARGE SCALE GENOMIC DNA]</scope>
    <source>
        <strain evidence="12">MMS-10A-171</strain>
    </source>
</reference>
<comment type="pathway">
    <text evidence="1 9">Amino-acid biosynthesis; L-lysine biosynthesis via DAP pathway; DL-2,6-diaminopimelate from LL-2,6-diaminopimelate: step 1/1.</text>
</comment>
<organism evidence="11 12">
    <name type="scientific">Candidatus Methylopumilus planktonicus</name>
    <dbReference type="NCBI Taxonomy" id="1581557"/>
    <lineage>
        <taxon>Bacteria</taxon>
        <taxon>Pseudomonadati</taxon>
        <taxon>Pseudomonadota</taxon>
        <taxon>Betaproteobacteria</taxon>
        <taxon>Nitrosomonadales</taxon>
        <taxon>Methylophilaceae</taxon>
        <taxon>Candidatus Methylopumilus</taxon>
    </lineage>
</organism>
<dbReference type="EMBL" id="LN827929">
    <property type="protein sequence ID" value="CEZ19003.1"/>
    <property type="molecule type" value="Genomic_DNA"/>
</dbReference>
<feature type="binding site" evidence="9">
    <location>
        <begin position="76"/>
        <end position="77"/>
    </location>
    <ligand>
        <name>substrate</name>
    </ligand>
</feature>
<dbReference type="NCBIfam" id="TIGR00652">
    <property type="entry name" value="DapF"/>
    <property type="match status" value="1"/>
</dbReference>
<feature type="site" description="Could be important to modulate the pK values of the two catalytic cysteine residues" evidence="9">
    <location>
        <position position="214"/>
    </location>
</feature>
<evidence type="ECO:0000256" key="6">
    <source>
        <dbReference type="ARBA" id="ARBA00023154"/>
    </source>
</evidence>
<dbReference type="InterPro" id="IPR018510">
    <property type="entry name" value="DAP_epimerase_AS"/>
</dbReference>
<accession>A0A0D6EU86</accession>
<dbReference type="HOGENOM" id="CLU_053306_1_1_4"/>
<dbReference type="Proteomes" id="UP000064007">
    <property type="component" value="Chromosome 1"/>
</dbReference>
<dbReference type="GO" id="GO:0008837">
    <property type="term" value="F:diaminopimelate epimerase activity"/>
    <property type="evidence" value="ECO:0007669"/>
    <property type="project" value="UniProtKB-UniRule"/>
</dbReference>
<evidence type="ECO:0000256" key="2">
    <source>
        <dbReference type="ARBA" id="ARBA00010219"/>
    </source>
</evidence>
<proteinExistence type="inferred from homology"/>
<feature type="active site" evidence="10">
    <location>
        <position position="75"/>
    </location>
</feature>
<sequence>MKLHFTKMHGIGNDFIVLDHTKSPFKLSKDAIRSLSHRQLGIGFDQLLVVENTLLENVDFKYRIFNQDGGEVEQCGNGARCFYRFVKDKHLTHKQSIRVETKSGVIELTEDNEHMIEVNMGEPIFNTKLIPFISDFEKDEYPISIDLPHQKETINMAVLSMGNPHAVITVKDTLQAHVETLGAYLESHALFPKRVNVGFMEIVSPHHIRLRVFERGVGETLSCGTGACAAAVSGIKRHLLISPVKVDMPGGSLSIDWKGSSSPVMMKGPAVSLYEGDIEIT</sequence>
<evidence type="ECO:0000313" key="12">
    <source>
        <dbReference type="Proteomes" id="UP000064007"/>
    </source>
</evidence>
<evidence type="ECO:0000313" key="11">
    <source>
        <dbReference type="EMBL" id="CEZ19003.1"/>
    </source>
</evidence>
<dbReference type="STRING" id="1581557.BN1208_0107"/>
<feature type="binding site" evidence="9">
    <location>
        <position position="13"/>
    </location>
    <ligand>
        <name>substrate</name>
    </ligand>
</feature>
<comment type="similarity">
    <text evidence="2 9">Belongs to the diaminopimelate epimerase family.</text>
</comment>
<keyword evidence="7 9" id="KW-0413">Isomerase</keyword>
<dbReference type="AlphaFoldDB" id="A0A0D6EU86"/>
<dbReference type="OrthoDB" id="9805408at2"/>
<gene>
    <name evidence="9 11" type="primary">dapF</name>
    <name evidence="11" type="ORF">BN1208_0107</name>
</gene>
<dbReference type="GO" id="GO:0009089">
    <property type="term" value="P:lysine biosynthetic process via diaminopimelate"/>
    <property type="evidence" value="ECO:0007669"/>
    <property type="project" value="UniProtKB-UniRule"/>
</dbReference>
<comment type="subcellular location">
    <subcellularLocation>
        <location evidence="9">Cytoplasm</location>
    </subcellularLocation>
</comment>
<evidence type="ECO:0000256" key="4">
    <source>
        <dbReference type="ARBA" id="ARBA00022490"/>
    </source>
</evidence>
<dbReference type="Pfam" id="PF01678">
    <property type="entry name" value="DAP_epimerase"/>
    <property type="match status" value="2"/>
</dbReference>
<feature type="binding site" evidence="9">
    <location>
        <position position="66"/>
    </location>
    <ligand>
        <name>substrate</name>
    </ligand>
</feature>
<name>A0A0D6EU86_9PROT</name>
<dbReference type="SUPFAM" id="SSF54506">
    <property type="entry name" value="Diaminopimelate epimerase-like"/>
    <property type="match status" value="2"/>
</dbReference>
<comment type="function">
    <text evidence="9">Catalyzes the stereoinversion of LL-2,6-diaminopimelate (L,L-DAP) to meso-diaminopimelate (meso-DAP), a precursor of L-lysine and an essential component of the bacterial peptidoglycan.</text>
</comment>
<feature type="binding site" evidence="9">
    <location>
        <position position="46"/>
    </location>
    <ligand>
        <name>substrate</name>
    </ligand>
</feature>
<comment type="subunit">
    <text evidence="9">Homodimer.</text>
</comment>
<dbReference type="HAMAP" id="MF_00197">
    <property type="entry name" value="DAP_epimerase"/>
    <property type="match status" value="1"/>
</dbReference>
<feature type="binding site" evidence="9">
    <location>
        <position position="163"/>
    </location>
    <ligand>
        <name>substrate</name>
    </ligand>
</feature>
<evidence type="ECO:0000256" key="9">
    <source>
        <dbReference type="HAMAP-Rule" id="MF_00197"/>
    </source>
</evidence>
<keyword evidence="5 9" id="KW-0028">Amino-acid biosynthesis</keyword>
<dbReference type="PANTHER" id="PTHR31689">
    <property type="entry name" value="DIAMINOPIMELATE EPIMERASE, CHLOROPLASTIC"/>
    <property type="match status" value="1"/>
</dbReference>
<dbReference type="UniPathway" id="UPA00034">
    <property type="reaction ID" value="UER00025"/>
</dbReference>
<evidence type="ECO:0000256" key="8">
    <source>
        <dbReference type="ARBA" id="ARBA00051712"/>
    </source>
</evidence>
<evidence type="ECO:0000256" key="5">
    <source>
        <dbReference type="ARBA" id="ARBA00022605"/>
    </source>
</evidence>
<feature type="active site" description="Proton donor" evidence="9">
    <location>
        <position position="75"/>
    </location>
</feature>
<feature type="active site" description="Proton acceptor" evidence="9">
    <location>
        <position position="223"/>
    </location>
</feature>
<dbReference type="RefSeq" id="WP_046486725.1">
    <property type="nucleotide sequence ID" value="NZ_LN827929.1"/>
</dbReference>
<keyword evidence="12" id="KW-1185">Reference proteome</keyword>